<reference evidence="2 3" key="1">
    <citation type="journal article" date="2021" name="DNA Res.">
        <title>Genome analysis of Candida subhashii reveals its hybrid nature and dual mitochondrial genome conformations.</title>
        <authorList>
            <person name="Mixao V."/>
            <person name="Hegedusova E."/>
            <person name="Saus E."/>
            <person name="Pryszcz L.P."/>
            <person name="Cillingova A."/>
            <person name="Nosek J."/>
            <person name="Gabaldon T."/>
        </authorList>
    </citation>
    <scope>NUCLEOTIDE SEQUENCE [LARGE SCALE GENOMIC DNA]</scope>
    <source>
        <strain evidence="2 3">CBS 10753</strain>
    </source>
</reference>
<dbReference type="AlphaFoldDB" id="A0A8J5UW58"/>
<evidence type="ECO:0000313" key="2">
    <source>
        <dbReference type="EMBL" id="KAG7661429.1"/>
    </source>
</evidence>
<feature type="region of interest" description="Disordered" evidence="1">
    <location>
        <begin position="193"/>
        <end position="266"/>
    </location>
</feature>
<dbReference type="EMBL" id="JAGSYN010000219">
    <property type="protein sequence ID" value="KAG7661429.1"/>
    <property type="molecule type" value="Genomic_DNA"/>
</dbReference>
<evidence type="ECO:0000256" key="1">
    <source>
        <dbReference type="SAM" id="MobiDB-lite"/>
    </source>
</evidence>
<name>A0A8J5UW58_9ASCO</name>
<feature type="compositionally biased region" description="Basic and acidic residues" evidence="1">
    <location>
        <begin position="197"/>
        <end position="207"/>
    </location>
</feature>
<gene>
    <name evidence="2" type="ORF">J8A68_005007</name>
</gene>
<comment type="caution">
    <text evidence="2">The sequence shown here is derived from an EMBL/GenBank/DDBJ whole genome shotgun (WGS) entry which is preliminary data.</text>
</comment>
<keyword evidence="3" id="KW-1185">Reference proteome</keyword>
<dbReference type="OrthoDB" id="4087488at2759"/>
<dbReference type="GeneID" id="73471807"/>
<protein>
    <submittedName>
        <fullName evidence="2">Uncharacterized protein</fullName>
    </submittedName>
</protein>
<accession>A0A8J5UW58</accession>
<organism evidence="2 3">
    <name type="scientific">[Candida] subhashii</name>
    <dbReference type="NCBI Taxonomy" id="561895"/>
    <lineage>
        <taxon>Eukaryota</taxon>
        <taxon>Fungi</taxon>
        <taxon>Dikarya</taxon>
        <taxon>Ascomycota</taxon>
        <taxon>Saccharomycotina</taxon>
        <taxon>Pichiomycetes</taxon>
        <taxon>Debaryomycetaceae</taxon>
        <taxon>Spathaspora</taxon>
    </lineage>
</organism>
<dbReference type="Proteomes" id="UP000694255">
    <property type="component" value="Unassembled WGS sequence"/>
</dbReference>
<proteinExistence type="predicted"/>
<evidence type="ECO:0000313" key="3">
    <source>
        <dbReference type="Proteomes" id="UP000694255"/>
    </source>
</evidence>
<dbReference type="RefSeq" id="XP_049261662.1">
    <property type="nucleotide sequence ID" value="XM_049409027.1"/>
</dbReference>
<sequence>MLQQRPRDHNKSTKRLPPLPELAYKEIASRIRLTHDNISNSDFDSTDDLFTCNENIIIETITESIRMTNPNLQRLNTPEFSLSSLSDIFTTPKSQLDNTEIDINQIDALTQSDTIKRDSISENRPPNLTMSHSTNKTVPATMHTFDPVISDNIVDHKEREEEALSSKQLKQKFRKSLTVLNKKSLSSAIKRFSSKIPESRSGEKQEQLENSYKSKTPESLPPITSPNKNHRKRNPNPKKYDSVPATPKTNMRLDTEPNHNNQPNSTSPFWKYHILRFGRDLYLTTNPGMKHMYCRNAPGYYIIILDHEQRSRQPYSKKGFTLIFKDTSNKTKDIPLMIIVKKAESEGGHFELSIPKNRVIKKGGAIWKDCDDYSLFNGIGFPREIENGQFPFEKLRQIYPENCFRNFEVRDLNKMKWNIGSIPRVRSSNLNKVKQKLTTPANESNEEDIMKLSGKRNIYFHQNFIQDDKQPSRYKLSNPEEVYLCDPEIDFPPVLAVFRPNDSRISKQFKKSIPKSNKHHYKQSMQSSYLSINEIDTDYGTGTNQKKYYHGSDGLYFSKNTKDDNPDENKLGWMNIYDDPELFEGTKNRGMFEFVVGMTVAVGLDSLLPLE</sequence>